<dbReference type="EMBL" id="BT122946">
    <property type="protein sequence ID" value="ADE76292.1"/>
    <property type="molecule type" value="mRNA"/>
</dbReference>
<evidence type="ECO:0000256" key="5">
    <source>
        <dbReference type="ARBA" id="ARBA00023242"/>
    </source>
</evidence>
<name>D5A9S3_PICSI</name>
<evidence type="ECO:0000256" key="1">
    <source>
        <dbReference type="ARBA" id="ARBA00004123"/>
    </source>
</evidence>
<sequence length="633" mass="71235">MAFVAGSSTPESRLMGGSETFYSASLLSAACNLSCSVYIGERDDPSYVRTDIGNTVVFAFRGSLDPQVVTSATTKYGECHIHDIDCLEWMKDGNNQPASVHKGAFSQFLDIWNNSPLQEEAGLDCERGKTVVFTGHSMGGAIASLATLCMLDKQLQPGKPKSIFCITFGFPLIGDEVVARAVRRKRWADQFCHVVLGRDAFSRILLAPCISVRKPLEALLPYLKRSMQSAGDSMGSTDTPMEEALPEGIAEFVGTVIQHCSAVVNYSSAAKMSPNNPSIAVVKSLVKLSPYRPFGHYVFCSRTGGISIENHFAVLPILYYALQTSDVNSEQFILEHVGYNHILPNALQNIVKLQELSDLPLSDADSRIATQMDPLGLGIQNCQARLSLSAAGQLQKQQRENVSKLEDEYQAKMEIPMNILEDYRSLCIRDGSGYVDAFKKKERRDRDFQANLKRLELAGWWDEIILNKFDKDELPDDFQCSEEWIRRGTQYRLLVEPLDIANYYRLGKNEDSGIYGRPSRYKTLQKWLEDNEENKQLQPPPAMLTQDSCLWAYVEENACLMDKNNYSDEKRIELENRVRPLIDSHGLCMEDFMTGESTFKMVVNWLWTHMSPAQQATSPFRSIIYYRPPTAQN</sequence>
<evidence type="ECO:0000256" key="2">
    <source>
        <dbReference type="ARBA" id="ARBA00004496"/>
    </source>
</evidence>
<feature type="domain" description="Fungal lipase-type" evidence="6">
    <location>
        <begin position="59"/>
        <end position="203"/>
    </location>
</feature>
<dbReference type="SUPFAM" id="SSF53474">
    <property type="entry name" value="alpha/beta-Hydrolases"/>
    <property type="match status" value="1"/>
</dbReference>
<keyword evidence="3" id="KW-0963">Cytoplasm</keyword>
<evidence type="ECO:0008006" key="9">
    <source>
        <dbReference type="Google" id="ProtNLM"/>
    </source>
</evidence>
<evidence type="ECO:0000256" key="4">
    <source>
        <dbReference type="ARBA" id="ARBA00022821"/>
    </source>
</evidence>
<dbReference type="PANTHER" id="PTHR47090">
    <property type="entry name" value="PROTEIN EDS1-RELATED"/>
    <property type="match status" value="1"/>
</dbReference>
<evidence type="ECO:0000313" key="8">
    <source>
        <dbReference type="EMBL" id="ADE76292.1"/>
    </source>
</evidence>
<reference evidence="8" key="1">
    <citation type="submission" date="2010-04" db="EMBL/GenBank/DDBJ databases">
        <authorList>
            <person name="Reid K.E."/>
            <person name="Liao N."/>
            <person name="Chan S."/>
            <person name="Docking R."/>
            <person name="Taylor G."/>
            <person name="Moore R."/>
            <person name="Mayo M."/>
            <person name="Munro S."/>
            <person name="King J."/>
            <person name="Yanchuk A."/>
            <person name="Holt R."/>
            <person name="Jones S."/>
            <person name="Marra M."/>
            <person name="Ritland C.E."/>
            <person name="Ritland K."/>
            <person name="Bohlmann J."/>
        </authorList>
    </citation>
    <scope>NUCLEOTIDE SEQUENCE</scope>
    <source>
        <tissue evidence="8">Bud</tissue>
    </source>
</reference>
<dbReference type="GO" id="GO:0006952">
    <property type="term" value="P:defense response"/>
    <property type="evidence" value="ECO:0007669"/>
    <property type="project" value="UniProtKB-KW"/>
</dbReference>
<dbReference type="InterPro" id="IPR029058">
    <property type="entry name" value="AB_hydrolase_fold"/>
</dbReference>
<evidence type="ECO:0000256" key="3">
    <source>
        <dbReference type="ARBA" id="ARBA00022490"/>
    </source>
</evidence>
<dbReference type="GO" id="GO:0005737">
    <property type="term" value="C:cytoplasm"/>
    <property type="evidence" value="ECO:0007669"/>
    <property type="project" value="UniProtKB-SubCell"/>
</dbReference>
<dbReference type="InterPro" id="IPR041266">
    <property type="entry name" value="EDS1_EP"/>
</dbReference>
<dbReference type="InterPro" id="IPR044214">
    <property type="entry name" value="EDS1-like"/>
</dbReference>
<dbReference type="InterPro" id="IPR002921">
    <property type="entry name" value="Fungal_lipase-type"/>
</dbReference>
<protein>
    <recommendedName>
        <fullName evidence="9">Fungal lipase-like domain-containing protein</fullName>
    </recommendedName>
</protein>
<dbReference type="GO" id="GO:0006629">
    <property type="term" value="P:lipid metabolic process"/>
    <property type="evidence" value="ECO:0007669"/>
    <property type="project" value="InterPro"/>
</dbReference>
<dbReference type="AlphaFoldDB" id="D5A9S3"/>
<dbReference type="PANTHER" id="PTHR47090:SF6">
    <property type="entry name" value="EDS1 EP DOMAIN-CONTAINING PROTEIN"/>
    <property type="match status" value="1"/>
</dbReference>
<comment type="subcellular location">
    <subcellularLocation>
        <location evidence="2">Cytoplasm</location>
    </subcellularLocation>
    <subcellularLocation>
        <location evidence="1">Nucleus</location>
    </subcellularLocation>
</comment>
<dbReference type="CDD" id="cd00519">
    <property type="entry name" value="Lipase_3"/>
    <property type="match status" value="1"/>
</dbReference>
<dbReference type="Pfam" id="PF01764">
    <property type="entry name" value="Lipase_3"/>
    <property type="match status" value="1"/>
</dbReference>
<dbReference type="Pfam" id="PF18117">
    <property type="entry name" value="EDS1_EP"/>
    <property type="match status" value="1"/>
</dbReference>
<organism evidence="8">
    <name type="scientific">Picea sitchensis</name>
    <name type="common">Sitka spruce</name>
    <name type="synonym">Pinus sitchensis</name>
    <dbReference type="NCBI Taxonomy" id="3332"/>
    <lineage>
        <taxon>Eukaryota</taxon>
        <taxon>Viridiplantae</taxon>
        <taxon>Streptophyta</taxon>
        <taxon>Embryophyta</taxon>
        <taxon>Tracheophyta</taxon>
        <taxon>Spermatophyta</taxon>
        <taxon>Pinopsida</taxon>
        <taxon>Pinidae</taxon>
        <taxon>Conifers I</taxon>
        <taxon>Pinales</taxon>
        <taxon>Pinaceae</taxon>
        <taxon>Picea</taxon>
    </lineage>
</organism>
<keyword evidence="4" id="KW-0611">Plant defense</keyword>
<feature type="domain" description="EDS1 EP" evidence="7">
    <location>
        <begin position="420"/>
        <end position="600"/>
    </location>
</feature>
<proteinExistence type="evidence at transcript level"/>
<accession>D5A9S3</accession>
<dbReference type="GO" id="GO:0005634">
    <property type="term" value="C:nucleus"/>
    <property type="evidence" value="ECO:0007669"/>
    <property type="project" value="UniProtKB-SubCell"/>
</dbReference>
<dbReference type="Gene3D" id="3.40.50.1820">
    <property type="entry name" value="alpha/beta hydrolase"/>
    <property type="match status" value="1"/>
</dbReference>
<evidence type="ECO:0000259" key="7">
    <source>
        <dbReference type="Pfam" id="PF18117"/>
    </source>
</evidence>
<evidence type="ECO:0000259" key="6">
    <source>
        <dbReference type="Pfam" id="PF01764"/>
    </source>
</evidence>
<keyword evidence="5" id="KW-0539">Nucleus</keyword>